<dbReference type="Proteomes" id="UP000215383">
    <property type="component" value="Chromosome 1"/>
</dbReference>
<evidence type="ECO:0000256" key="3">
    <source>
        <dbReference type="ARBA" id="ARBA00023274"/>
    </source>
</evidence>
<dbReference type="CDD" id="cd05797">
    <property type="entry name" value="Ribosomal_L10"/>
    <property type="match status" value="1"/>
</dbReference>
<dbReference type="InterPro" id="IPR043141">
    <property type="entry name" value="Ribosomal_uL10-like_sf"/>
</dbReference>
<comment type="function">
    <text evidence="5">Forms part of the ribosomal stalk, playing a central role in the interaction of the ribosome with GTP-bound translation factors.</text>
</comment>
<evidence type="ECO:0000256" key="1">
    <source>
        <dbReference type="ARBA" id="ARBA00008889"/>
    </source>
</evidence>
<organism evidence="6 7">
    <name type="scientific">Megamonas hypermegale</name>
    <dbReference type="NCBI Taxonomy" id="158847"/>
    <lineage>
        <taxon>Bacteria</taxon>
        <taxon>Bacillati</taxon>
        <taxon>Bacillota</taxon>
        <taxon>Negativicutes</taxon>
        <taxon>Selenomonadales</taxon>
        <taxon>Selenomonadaceae</taxon>
        <taxon>Megamonas</taxon>
    </lineage>
</organism>
<proteinExistence type="inferred from homology"/>
<keyword evidence="3 5" id="KW-0687">Ribonucleoprotein</keyword>
<dbReference type="AlphaFoldDB" id="A0A239TYF6"/>
<protein>
    <recommendedName>
        <fullName evidence="4 5">Large ribosomal subunit protein uL10</fullName>
    </recommendedName>
</protein>
<dbReference type="NCBIfam" id="NF000955">
    <property type="entry name" value="PRK00099.1-1"/>
    <property type="match status" value="1"/>
</dbReference>
<dbReference type="PANTHER" id="PTHR11560">
    <property type="entry name" value="39S RIBOSOMAL PROTEIN L10, MITOCHONDRIAL"/>
    <property type="match status" value="1"/>
</dbReference>
<dbReference type="Gene3D" id="3.30.70.1730">
    <property type="match status" value="1"/>
</dbReference>
<dbReference type="OrthoDB" id="9808307at2"/>
<keyword evidence="7" id="KW-1185">Reference proteome</keyword>
<dbReference type="Gene3D" id="6.10.250.290">
    <property type="match status" value="1"/>
</dbReference>
<dbReference type="InterPro" id="IPR047865">
    <property type="entry name" value="Ribosomal_uL10_bac_type"/>
</dbReference>
<evidence type="ECO:0000313" key="7">
    <source>
        <dbReference type="Proteomes" id="UP000215383"/>
    </source>
</evidence>
<comment type="similarity">
    <text evidence="1 5">Belongs to the universal ribosomal protein uL10 family.</text>
</comment>
<dbReference type="GO" id="GO:0005840">
    <property type="term" value="C:ribosome"/>
    <property type="evidence" value="ECO:0007669"/>
    <property type="project" value="UniProtKB-KW"/>
</dbReference>
<dbReference type="GeneID" id="78507502"/>
<dbReference type="eggNOG" id="COG0244">
    <property type="taxonomic scope" value="Bacteria"/>
</dbReference>
<name>A0A239TYF6_9FIRM</name>
<dbReference type="HAMAP" id="MF_00362">
    <property type="entry name" value="Ribosomal_uL10"/>
    <property type="match status" value="1"/>
</dbReference>
<dbReference type="Pfam" id="PF00466">
    <property type="entry name" value="Ribosomal_L10"/>
    <property type="match status" value="1"/>
</dbReference>
<accession>A0A239TYF6</accession>
<sequence length="180" mass="19116">MANIRPEKQAAVAGLKEQLSTAKGVVLTGYKGLTVAQDMKLRAKFREAGVSYHVVKNTMLRIAANETGLEGLDPVLNGTTAIAVSADDAVAPAKVIYDFIKENKLEKTEVLTIKAGVVEGKIIGVDEVKALASLPSREVLIAKVLGSMQAPISGMVNVLQGTIRNMVYVLDAIRAQKESA</sequence>
<dbReference type="SUPFAM" id="SSF160369">
    <property type="entry name" value="Ribosomal protein L10-like"/>
    <property type="match status" value="1"/>
</dbReference>
<dbReference type="EMBL" id="LT906446">
    <property type="protein sequence ID" value="SNV01904.1"/>
    <property type="molecule type" value="Genomic_DNA"/>
</dbReference>
<dbReference type="InterPro" id="IPR022973">
    <property type="entry name" value="Ribosomal_uL10_bac"/>
</dbReference>
<evidence type="ECO:0000313" key="6">
    <source>
        <dbReference type="EMBL" id="SNV01904.1"/>
    </source>
</evidence>
<keyword evidence="5" id="KW-0694">RNA-binding</keyword>
<gene>
    <name evidence="5 6" type="primary">rplJ</name>
    <name evidence="6" type="ORF">SAMEA4364220_01504</name>
</gene>
<keyword evidence="2 5" id="KW-0689">Ribosomal protein</keyword>
<reference evidence="6 7" key="1">
    <citation type="submission" date="2017-06" db="EMBL/GenBank/DDBJ databases">
        <authorList>
            <consortium name="Pathogen Informatics"/>
        </authorList>
    </citation>
    <scope>NUCLEOTIDE SEQUENCE [LARGE SCALE GENOMIC DNA]</scope>
    <source>
        <strain evidence="6 7">NCTC10570</strain>
    </source>
</reference>
<evidence type="ECO:0000256" key="2">
    <source>
        <dbReference type="ARBA" id="ARBA00022980"/>
    </source>
</evidence>
<dbReference type="GO" id="GO:0070180">
    <property type="term" value="F:large ribosomal subunit rRNA binding"/>
    <property type="evidence" value="ECO:0007669"/>
    <property type="project" value="UniProtKB-UniRule"/>
</dbReference>
<evidence type="ECO:0000256" key="4">
    <source>
        <dbReference type="ARBA" id="ARBA00035202"/>
    </source>
</evidence>
<evidence type="ECO:0000256" key="5">
    <source>
        <dbReference type="HAMAP-Rule" id="MF_00362"/>
    </source>
</evidence>
<dbReference type="GO" id="GO:0006412">
    <property type="term" value="P:translation"/>
    <property type="evidence" value="ECO:0007669"/>
    <property type="project" value="UniProtKB-UniRule"/>
</dbReference>
<dbReference type="RefSeq" id="WP_027889344.1">
    <property type="nucleotide sequence ID" value="NZ_CALXYH010000015.1"/>
</dbReference>
<comment type="subunit">
    <text evidence="5">Part of the ribosomal stalk of the 50S ribosomal subunit. The N-terminus interacts with L11 and the large rRNA to form the base of the stalk. The C-terminus forms an elongated spine to which L12 dimers bind in a sequential fashion forming a multimeric L10(L12)X complex.</text>
</comment>
<dbReference type="GO" id="GO:1990904">
    <property type="term" value="C:ribonucleoprotein complex"/>
    <property type="evidence" value="ECO:0007669"/>
    <property type="project" value="UniProtKB-KW"/>
</dbReference>
<keyword evidence="5" id="KW-0699">rRNA-binding</keyword>
<dbReference type="InterPro" id="IPR001790">
    <property type="entry name" value="Ribosomal_uL10"/>
</dbReference>